<evidence type="ECO:0008006" key="3">
    <source>
        <dbReference type="Google" id="ProtNLM"/>
    </source>
</evidence>
<dbReference type="InterPro" id="IPR011990">
    <property type="entry name" value="TPR-like_helical_dom_sf"/>
</dbReference>
<protein>
    <recommendedName>
        <fullName evidence="3">Tetratricopeptide repeat protein</fullName>
    </recommendedName>
</protein>
<dbReference type="SUPFAM" id="SSF48452">
    <property type="entry name" value="TPR-like"/>
    <property type="match status" value="1"/>
</dbReference>
<reference evidence="1 2" key="1">
    <citation type="journal article" date="2019" name="Int. J. Syst. Evol. Microbiol.">
        <title>The Global Catalogue of Microorganisms (GCM) 10K type strain sequencing project: providing services to taxonomists for standard genome sequencing and annotation.</title>
        <authorList>
            <consortium name="The Broad Institute Genomics Platform"/>
            <consortium name="The Broad Institute Genome Sequencing Center for Infectious Disease"/>
            <person name="Wu L."/>
            <person name="Ma J."/>
        </authorList>
    </citation>
    <scope>NUCLEOTIDE SEQUENCE [LARGE SCALE GENOMIC DNA]</scope>
    <source>
        <strain evidence="1 2">JCM 16114</strain>
    </source>
</reference>
<keyword evidence="2" id="KW-1185">Reference proteome</keyword>
<proteinExistence type="predicted"/>
<dbReference type="Proteomes" id="UP001499843">
    <property type="component" value="Unassembled WGS sequence"/>
</dbReference>
<evidence type="ECO:0000313" key="2">
    <source>
        <dbReference type="Proteomes" id="UP001499843"/>
    </source>
</evidence>
<name>A0ABN3D3Z8_9ACTN</name>
<comment type="caution">
    <text evidence="1">The sequence shown here is derived from an EMBL/GenBank/DDBJ whole genome shotgun (WGS) entry which is preliminary data.</text>
</comment>
<gene>
    <name evidence="1" type="ORF">GCM10009850_118980</name>
</gene>
<sequence length="951" mass="101925">MTDDLIAELRSAELAFLRTGDVDRLDGAGALADRLPDRTPYAASTAVWLLLSRYDRTGEDAHLDAAIALTEASGILDGGSESHTKPRRELEAAGSFDGGSFDGAWEAVTGAVLLRRCARDGDVSDLDRAITLGAGRPSHAGTGPLWLEPGRRLLDLSRAHLERYRLNGDDDDLPCALAIARRAVRASREPLVLASCLGQLAACEQELYLARGPRRLLDQAARRYERALDLAGTSVMVRPMLLTEYGTALQDRFAEDDDLADADRAVALAREAVATGACPPDLACHLVNLGTALMTRYESTGEPGDLDLAVRHWDEAVAALPARAPYRPAFHDRLAYGLLARWETGHGAAADVDLAVGHARLAVRDGAARPVAAIYRNHLSEALHHRWALRRDPADLDEAVRVFADAVAESGPAGARAPELRANLAHTLLNRYEAAGDPADVEAALSFLRAAGEARSRAVVASAVARALALRYEAGGRPGDLAAGIAAARAGLGGADAPAAASRTSWLSRLIHLRYLRFGRRRDLDAAIRLMSAVVGVEDDDSSDEGAENGMNAAHLDSLAALLSERYERDGDRADQEAAVRLARRARGRSSGMAAGSGGNLAAALHDRFFVEGRWDELEEAAEHHRAAAAQELPGSPRLPTALNNLGIVLQDVYQYSDDTAADAMIDEAIETHQRAVRLCPAASPHRPAFLTTLAAALQLRYERDRDAADLGRVIALYEQALVAPAGGATDRRTALANLASALHLRATASGRRADHDRAVEVYRSALRGTRGRRPARAVLLGNYAQALAERHDRFGVTRRSEVLRAFQRAAAAGAGHTVVRLHTMTAFAEWATRAGLWPHAAGACHEAATARRALFGVQRDNTHKAAWLRWGEDVNAAEAFARVRCGTPGQAVAALDAGRALMLSEALETRALPGRLRAQGRHDLAARYERALARAHREAVAARHSMGVTP</sequence>
<organism evidence="1 2">
    <name type="scientific">Nonomuraea monospora</name>
    <dbReference type="NCBI Taxonomy" id="568818"/>
    <lineage>
        <taxon>Bacteria</taxon>
        <taxon>Bacillati</taxon>
        <taxon>Actinomycetota</taxon>
        <taxon>Actinomycetes</taxon>
        <taxon>Streptosporangiales</taxon>
        <taxon>Streptosporangiaceae</taxon>
        <taxon>Nonomuraea</taxon>
    </lineage>
</organism>
<dbReference type="RefSeq" id="WP_344496022.1">
    <property type="nucleotide sequence ID" value="NZ_BAAAQX010000069.1"/>
</dbReference>
<evidence type="ECO:0000313" key="1">
    <source>
        <dbReference type="EMBL" id="GAA2216429.1"/>
    </source>
</evidence>
<dbReference type="EMBL" id="BAAAQX010000069">
    <property type="protein sequence ID" value="GAA2216429.1"/>
    <property type="molecule type" value="Genomic_DNA"/>
</dbReference>
<accession>A0ABN3D3Z8</accession>
<dbReference type="Gene3D" id="1.25.40.10">
    <property type="entry name" value="Tetratricopeptide repeat domain"/>
    <property type="match status" value="2"/>
</dbReference>